<keyword evidence="1" id="KW-0238">DNA-binding</keyword>
<evidence type="ECO:0000256" key="1">
    <source>
        <dbReference type="ARBA" id="ARBA00023125"/>
    </source>
</evidence>
<organism evidence="3 4">
    <name type="scientific">Tateyamaria omphalii</name>
    <dbReference type="NCBI Taxonomy" id="299262"/>
    <lineage>
        <taxon>Bacteria</taxon>
        <taxon>Pseudomonadati</taxon>
        <taxon>Pseudomonadota</taxon>
        <taxon>Alphaproteobacteria</taxon>
        <taxon>Rhodobacterales</taxon>
        <taxon>Roseobacteraceae</taxon>
        <taxon>Tateyamaria</taxon>
    </lineage>
</organism>
<dbReference type="PANTHER" id="PTHR46797:SF1">
    <property type="entry name" value="METHYLPHOSPHONATE SYNTHASE"/>
    <property type="match status" value="1"/>
</dbReference>
<dbReference type="GO" id="GO:0003700">
    <property type="term" value="F:DNA-binding transcription factor activity"/>
    <property type="evidence" value="ECO:0007669"/>
    <property type="project" value="TreeGrafter"/>
</dbReference>
<evidence type="ECO:0000313" key="4">
    <source>
        <dbReference type="Proteomes" id="UP000186336"/>
    </source>
</evidence>
<dbReference type="PANTHER" id="PTHR46797">
    <property type="entry name" value="HTH-TYPE TRANSCRIPTIONAL REGULATOR"/>
    <property type="match status" value="1"/>
</dbReference>
<keyword evidence="4" id="KW-1185">Reference proteome</keyword>
<dbReference type="InterPro" id="IPR050807">
    <property type="entry name" value="TransReg_Diox_bact_type"/>
</dbReference>
<dbReference type="Proteomes" id="UP000186336">
    <property type="component" value="Chromosome"/>
</dbReference>
<feature type="domain" description="HTH cro/C1-type" evidence="2">
    <location>
        <begin position="16"/>
        <end position="70"/>
    </location>
</feature>
<dbReference type="SMART" id="SM00530">
    <property type="entry name" value="HTH_XRE"/>
    <property type="match status" value="1"/>
</dbReference>
<dbReference type="KEGG" id="tom:BWR18_12425"/>
<dbReference type="RefSeq" id="WP_076628649.1">
    <property type="nucleotide sequence ID" value="NZ_CP019312.1"/>
</dbReference>
<dbReference type="InterPro" id="IPR010982">
    <property type="entry name" value="Lambda_DNA-bd_dom_sf"/>
</dbReference>
<dbReference type="EMBL" id="CP019312">
    <property type="protein sequence ID" value="APX12392.1"/>
    <property type="molecule type" value="Genomic_DNA"/>
</dbReference>
<dbReference type="PROSITE" id="PS50943">
    <property type="entry name" value="HTH_CROC1"/>
    <property type="match status" value="1"/>
</dbReference>
<protein>
    <submittedName>
        <fullName evidence="3">Transcriptional regulator</fullName>
    </submittedName>
</protein>
<dbReference type="GO" id="GO:0005829">
    <property type="term" value="C:cytosol"/>
    <property type="evidence" value="ECO:0007669"/>
    <property type="project" value="TreeGrafter"/>
</dbReference>
<reference evidence="3 4" key="1">
    <citation type="submission" date="2017-01" db="EMBL/GenBank/DDBJ databases">
        <title>Complete genome of Tateyamaria omphalii DOK1-4 isolated from seawater in Dokdo.</title>
        <authorList>
            <person name="Kim J.H."/>
            <person name="Chi W.-J."/>
        </authorList>
    </citation>
    <scope>NUCLEOTIDE SEQUENCE [LARGE SCALE GENOMIC DNA]</scope>
    <source>
        <strain evidence="3 4">DOK1-4</strain>
    </source>
</reference>
<dbReference type="AlphaFoldDB" id="A0A1P8MWN3"/>
<dbReference type="GO" id="GO:0003677">
    <property type="term" value="F:DNA binding"/>
    <property type="evidence" value="ECO:0007669"/>
    <property type="project" value="UniProtKB-KW"/>
</dbReference>
<evidence type="ECO:0000259" key="2">
    <source>
        <dbReference type="PROSITE" id="PS50943"/>
    </source>
</evidence>
<dbReference type="Pfam" id="PF01381">
    <property type="entry name" value="HTH_3"/>
    <property type="match status" value="1"/>
</dbReference>
<dbReference type="STRING" id="299262.BWR18_12425"/>
<accession>A0A1P8MWN3</accession>
<gene>
    <name evidence="3" type="ORF">BWR18_12425</name>
</gene>
<dbReference type="OrthoDB" id="9815697at2"/>
<proteinExistence type="predicted"/>
<name>A0A1P8MWN3_9RHOB</name>
<evidence type="ECO:0000313" key="3">
    <source>
        <dbReference type="EMBL" id="APX12392.1"/>
    </source>
</evidence>
<dbReference type="Gene3D" id="1.10.260.40">
    <property type="entry name" value="lambda repressor-like DNA-binding domains"/>
    <property type="match status" value="1"/>
</dbReference>
<dbReference type="InterPro" id="IPR001387">
    <property type="entry name" value="Cro/C1-type_HTH"/>
</dbReference>
<sequence length="81" mass="9179">MEEQSDKLLSSFAFVVRRRRTELGLTQEELAHRAGVSMRYISLLETQKHQPTLDTINGLSTGLETTMTALVSEIEELLQET</sequence>
<dbReference type="SUPFAM" id="SSF47413">
    <property type="entry name" value="lambda repressor-like DNA-binding domains"/>
    <property type="match status" value="1"/>
</dbReference>
<dbReference type="CDD" id="cd00093">
    <property type="entry name" value="HTH_XRE"/>
    <property type="match status" value="1"/>
</dbReference>